<accession>A0ABT0PGU1</accession>
<keyword evidence="3 8" id="KW-0863">Zinc-finger</keyword>
<name>A0ABT0PGU1_9GAMM</name>
<evidence type="ECO:0000313" key="11">
    <source>
        <dbReference type="Proteomes" id="UP001203338"/>
    </source>
</evidence>
<keyword evidence="1 8" id="KW-0678">Repressor</keyword>
<gene>
    <name evidence="8 10" type="primary">nrdR</name>
    <name evidence="10" type="ORF">M3P05_11115</name>
</gene>
<evidence type="ECO:0000313" key="10">
    <source>
        <dbReference type="EMBL" id="MCL6270471.1"/>
    </source>
</evidence>
<dbReference type="PANTHER" id="PTHR30455">
    <property type="entry name" value="TRANSCRIPTIONAL REPRESSOR NRDR"/>
    <property type="match status" value="1"/>
</dbReference>
<comment type="cofactor">
    <cofactor evidence="8">
        <name>Zn(2+)</name>
        <dbReference type="ChEBI" id="CHEBI:29105"/>
    </cofactor>
    <text evidence="8">Binds 1 zinc ion.</text>
</comment>
<keyword evidence="8" id="KW-0862">Zinc</keyword>
<keyword evidence="8" id="KW-0479">Metal-binding</keyword>
<keyword evidence="11" id="KW-1185">Reference proteome</keyword>
<evidence type="ECO:0000256" key="3">
    <source>
        <dbReference type="ARBA" id="ARBA00022771"/>
    </source>
</evidence>
<dbReference type="Pfam" id="PF03477">
    <property type="entry name" value="ATP-cone"/>
    <property type="match status" value="1"/>
</dbReference>
<sequence length="162" mass="18906">MHCPFCNAEDTKVIDSRLVADGSQVRRRRECTSCIERFTTYESAELVMPRIVKRDGSRAPFDEQKLRAGLQRALEKRPVSTEQIEEAINRIKQRLRRLGEREVKSMTVGEEVMGALKDLDEVAYIRFASVYRQFQDLDEFREEIDRLEKIPHGSLTRKNSKT</sequence>
<dbReference type="EMBL" id="JAMFLX010000013">
    <property type="protein sequence ID" value="MCL6270471.1"/>
    <property type="molecule type" value="Genomic_DNA"/>
</dbReference>
<proteinExistence type="inferred from homology"/>
<dbReference type="Proteomes" id="UP001203338">
    <property type="component" value="Unassembled WGS sequence"/>
</dbReference>
<evidence type="ECO:0000256" key="2">
    <source>
        <dbReference type="ARBA" id="ARBA00022741"/>
    </source>
</evidence>
<keyword evidence="2 8" id="KW-0547">Nucleotide-binding</keyword>
<dbReference type="InterPro" id="IPR005144">
    <property type="entry name" value="ATP-cone_dom"/>
</dbReference>
<protein>
    <recommendedName>
        <fullName evidence="8">Transcriptional repressor NrdR</fullName>
    </recommendedName>
</protein>
<dbReference type="PROSITE" id="PS51161">
    <property type="entry name" value="ATP_CONE"/>
    <property type="match status" value="1"/>
</dbReference>
<keyword evidence="5 8" id="KW-0805">Transcription regulation</keyword>
<dbReference type="PANTHER" id="PTHR30455:SF2">
    <property type="entry name" value="TRANSCRIPTIONAL REPRESSOR NRDR"/>
    <property type="match status" value="1"/>
</dbReference>
<keyword evidence="4 8" id="KW-0067">ATP-binding</keyword>
<evidence type="ECO:0000256" key="7">
    <source>
        <dbReference type="ARBA" id="ARBA00023163"/>
    </source>
</evidence>
<comment type="function">
    <text evidence="8">Negatively regulates transcription of bacterial ribonucleotide reductase nrd genes and operons by binding to NrdR-boxes.</text>
</comment>
<feature type="domain" description="ATP-cone" evidence="9">
    <location>
        <begin position="49"/>
        <end position="139"/>
    </location>
</feature>
<evidence type="ECO:0000259" key="9">
    <source>
        <dbReference type="PROSITE" id="PS51161"/>
    </source>
</evidence>
<dbReference type="RefSeq" id="WP_249699694.1">
    <property type="nucleotide sequence ID" value="NZ_JAMFLX010000013.1"/>
</dbReference>
<dbReference type="NCBIfam" id="TIGR00244">
    <property type="entry name" value="transcriptional regulator NrdR"/>
    <property type="match status" value="1"/>
</dbReference>
<evidence type="ECO:0000256" key="1">
    <source>
        <dbReference type="ARBA" id="ARBA00022491"/>
    </source>
</evidence>
<comment type="similarity">
    <text evidence="8">Belongs to the NrdR family.</text>
</comment>
<keyword evidence="7 8" id="KW-0804">Transcription</keyword>
<evidence type="ECO:0000256" key="5">
    <source>
        <dbReference type="ARBA" id="ARBA00023015"/>
    </source>
</evidence>
<evidence type="ECO:0000256" key="4">
    <source>
        <dbReference type="ARBA" id="ARBA00022840"/>
    </source>
</evidence>
<dbReference type="HAMAP" id="MF_00440">
    <property type="entry name" value="NrdR"/>
    <property type="match status" value="1"/>
</dbReference>
<reference evidence="10 11" key="1">
    <citation type="submission" date="2022-05" db="EMBL/GenBank/DDBJ databases">
        <authorList>
            <person name="Park J.-S."/>
        </authorList>
    </citation>
    <scope>NUCLEOTIDE SEQUENCE [LARGE SCALE GENOMIC DNA]</scope>
    <source>
        <strain evidence="10 11">2012CJ34-2</strain>
    </source>
</reference>
<evidence type="ECO:0000256" key="8">
    <source>
        <dbReference type="HAMAP-Rule" id="MF_00440"/>
    </source>
</evidence>
<feature type="zinc finger region" evidence="8">
    <location>
        <begin position="3"/>
        <end position="34"/>
    </location>
</feature>
<comment type="caution">
    <text evidence="10">The sequence shown here is derived from an EMBL/GenBank/DDBJ whole genome shotgun (WGS) entry which is preliminary data.</text>
</comment>
<dbReference type="Pfam" id="PF22811">
    <property type="entry name" value="Zn_ribbon_NrdR"/>
    <property type="match status" value="1"/>
</dbReference>
<keyword evidence="6 8" id="KW-0238">DNA-binding</keyword>
<dbReference type="InterPro" id="IPR003796">
    <property type="entry name" value="RNR_NrdR-like"/>
</dbReference>
<organism evidence="10 11">
    <name type="scientific">Parendozoicomonas callyspongiae</name>
    <dbReference type="NCBI Taxonomy" id="2942213"/>
    <lineage>
        <taxon>Bacteria</taxon>
        <taxon>Pseudomonadati</taxon>
        <taxon>Pseudomonadota</taxon>
        <taxon>Gammaproteobacteria</taxon>
        <taxon>Oceanospirillales</taxon>
        <taxon>Endozoicomonadaceae</taxon>
        <taxon>Parendozoicomonas</taxon>
    </lineage>
</organism>
<dbReference type="InterPro" id="IPR055173">
    <property type="entry name" value="NrdR-like_N"/>
</dbReference>
<evidence type="ECO:0000256" key="6">
    <source>
        <dbReference type="ARBA" id="ARBA00023125"/>
    </source>
</evidence>